<gene>
    <name evidence="1" type="ORF">LAB08_R21810</name>
</gene>
<protein>
    <submittedName>
        <fullName evidence="1">Ornithine cyclodeaminase family protein</fullName>
    </submittedName>
</protein>
<dbReference type="EMBL" id="AP017423">
    <property type="protein sequence ID" value="BCX67546.1"/>
    <property type="molecule type" value="Genomic_DNA"/>
</dbReference>
<sequence length="340" mass="36407">MKAINPESALLTFIQCRVLLMYLNAQQLADALPWDALIGALSDIFTRTVHSPVRHHHKIEVPGDPAAMLLLMPAWIEGEYLGVKQVTVFPGNNAKGQPGLSSHYLLSCAKTGLPLGQFDGNELTARRTAAASALASRYLSRADSKRLLMVGAGRMGRYLVSAHRSVRNLQEVLIYDLNIDAATAFANDIRAQGLQAKAVTLQELPAAAADADIISCATLATEPVIQGQWLKPGVHLDLVGSFTPAMREVDDDAVARCDIFVDTREGALAETGDLIQPIRNGVIAASDVIAEFSELCAGKHKGRTALKNPDQAMTMFKSVGASVEDLAAAILAYQRTSAGH</sequence>
<dbReference type="NCBIfam" id="NF004793">
    <property type="entry name" value="PRK06141.1"/>
    <property type="match status" value="1"/>
</dbReference>
<dbReference type="PANTHER" id="PTHR13812">
    <property type="entry name" value="KETIMINE REDUCTASE MU-CRYSTALLIN"/>
    <property type="match status" value="1"/>
</dbReference>
<accession>A0ABM7RQI1</accession>
<keyword evidence="2" id="KW-1185">Reference proteome</keyword>
<dbReference type="InterPro" id="IPR003462">
    <property type="entry name" value="ODC_Mu_crystall"/>
</dbReference>
<reference evidence="1 2" key="1">
    <citation type="submission" date="2016-04" db="EMBL/GenBank/DDBJ databases">
        <title>Complete genome sequence of Pseudomonas sp. LAB-08 isolated from TCE contaminated aquifer soil.</title>
        <authorList>
            <person name="Dohra H."/>
            <person name="Suzuki K."/>
            <person name="Fatma A."/>
            <person name="Inuzuka Y."/>
            <person name="Honjo M."/>
            <person name="Tashiro Y."/>
            <person name="Futamata H."/>
        </authorList>
    </citation>
    <scope>NUCLEOTIDE SEQUENCE [LARGE SCALE GENOMIC DNA]</scope>
    <source>
        <strain evidence="1 2">LAB-08</strain>
    </source>
</reference>
<dbReference type="PANTHER" id="PTHR13812:SF19">
    <property type="entry name" value="KETIMINE REDUCTASE MU-CRYSTALLIN"/>
    <property type="match status" value="1"/>
</dbReference>
<organism evidence="1 2">
    <name type="scientific">Pseudomonas izuensis</name>
    <dbReference type="NCBI Taxonomy" id="2684212"/>
    <lineage>
        <taxon>Bacteria</taxon>
        <taxon>Pseudomonadati</taxon>
        <taxon>Pseudomonadota</taxon>
        <taxon>Gammaproteobacteria</taxon>
        <taxon>Pseudomonadales</taxon>
        <taxon>Pseudomonadaceae</taxon>
        <taxon>Pseudomonas</taxon>
    </lineage>
</organism>
<proteinExistence type="predicted"/>
<evidence type="ECO:0000313" key="1">
    <source>
        <dbReference type="EMBL" id="BCX67546.1"/>
    </source>
</evidence>
<dbReference type="Pfam" id="PF02423">
    <property type="entry name" value="OCD_Mu_crystall"/>
    <property type="match status" value="1"/>
</dbReference>
<dbReference type="PIRSF" id="PIRSF001439">
    <property type="entry name" value="CryM"/>
    <property type="match status" value="1"/>
</dbReference>
<name>A0ABM7RQI1_9PSED</name>
<dbReference type="Proteomes" id="UP000218595">
    <property type="component" value="Chromosome"/>
</dbReference>
<evidence type="ECO:0000313" key="2">
    <source>
        <dbReference type="Proteomes" id="UP000218595"/>
    </source>
</evidence>
<dbReference type="RefSeq" id="WP_254007516.1">
    <property type="nucleotide sequence ID" value="NZ_AP017423.2"/>
</dbReference>